<gene>
    <name evidence="2" type="ORF">PIL02S_01466</name>
</gene>
<dbReference type="PANTHER" id="PTHR36111:SF2">
    <property type="entry name" value="INNER MEMBRANE PROTEIN"/>
    <property type="match status" value="1"/>
</dbReference>
<dbReference type="AlphaFoldDB" id="A0A2W0CRD2"/>
<feature type="transmembrane region" description="Helical" evidence="1">
    <location>
        <begin position="132"/>
        <end position="158"/>
    </location>
</feature>
<evidence type="ECO:0000313" key="3">
    <source>
        <dbReference type="Proteomes" id="UP000247459"/>
    </source>
</evidence>
<dbReference type="RefSeq" id="WP_110757193.1">
    <property type="nucleotide sequence ID" value="NZ_PRLG01000011.1"/>
</dbReference>
<feature type="transmembrane region" description="Helical" evidence="1">
    <location>
        <begin position="178"/>
        <end position="198"/>
    </location>
</feature>
<accession>A0A2W0CRD2</accession>
<name>A0A2W0CRD2_9BACL</name>
<dbReference type="PANTHER" id="PTHR36111">
    <property type="entry name" value="INNER MEMBRANE PROTEIN-RELATED"/>
    <property type="match status" value="1"/>
</dbReference>
<keyword evidence="1" id="KW-1133">Transmembrane helix</keyword>
<organism evidence="2 3">
    <name type="scientific">Paenibacillus illinoisensis</name>
    <dbReference type="NCBI Taxonomy" id="59845"/>
    <lineage>
        <taxon>Bacteria</taxon>
        <taxon>Bacillati</taxon>
        <taxon>Bacillota</taxon>
        <taxon>Bacilli</taxon>
        <taxon>Bacillales</taxon>
        <taxon>Paenibacillaceae</taxon>
        <taxon>Paenibacillus</taxon>
    </lineage>
</organism>
<protein>
    <submittedName>
        <fullName evidence="2">Membrane protein</fullName>
    </submittedName>
</protein>
<comment type="caution">
    <text evidence="2">The sequence shown here is derived from an EMBL/GenBank/DDBJ whole genome shotgun (WGS) entry which is preliminary data.</text>
</comment>
<keyword evidence="1" id="KW-0812">Transmembrane</keyword>
<keyword evidence="1" id="KW-0472">Membrane</keyword>
<proteinExistence type="predicted"/>
<feature type="transmembrane region" description="Helical" evidence="1">
    <location>
        <begin position="98"/>
        <end position="120"/>
    </location>
</feature>
<dbReference type="EMBL" id="PRLG01000011">
    <property type="protein sequence ID" value="PYY30188.1"/>
    <property type="molecule type" value="Genomic_DNA"/>
</dbReference>
<dbReference type="Pfam" id="PF04474">
    <property type="entry name" value="DUF554"/>
    <property type="match status" value="1"/>
</dbReference>
<dbReference type="InterPro" id="IPR007563">
    <property type="entry name" value="DUF554"/>
</dbReference>
<evidence type="ECO:0000256" key="1">
    <source>
        <dbReference type="SAM" id="Phobius"/>
    </source>
</evidence>
<feature type="transmembrane region" description="Helical" evidence="1">
    <location>
        <begin position="58"/>
        <end position="78"/>
    </location>
</feature>
<dbReference type="OrthoDB" id="9797976at2"/>
<sequence length="219" mass="23262">MLGILVNCFSIVFGSTLGAITKKFVNDGYKAILYQVIGISAIIIGISTTINSISTSQYQVMFVIFLTVGGIIGQLINFDQILSKIMKGFSSNGLNEGLTVAISLLCLGSIPILGPLQSALQGDNTFLQINTIFSGITALILASSFGFGIMLSAIILFVIEALVFFSADFISIYMTANIINEITLIGGILALCTGLNVLKITDIKVLNLLPALFIPILVL</sequence>
<feature type="transmembrane region" description="Helical" evidence="1">
    <location>
        <begin position="28"/>
        <end position="46"/>
    </location>
</feature>
<reference evidence="2 3" key="1">
    <citation type="submission" date="2018-01" db="EMBL/GenBank/DDBJ databases">
        <title>Genome sequence of the PGP bacterium Paenibacillus illinoisensis E3.</title>
        <authorList>
            <person name="Rolli E."/>
            <person name="Marasco R."/>
            <person name="Bessem C."/>
            <person name="Michoud G."/>
            <person name="Gaiarsa S."/>
            <person name="Borin S."/>
            <person name="Daffonchio D."/>
        </authorList>
    </citation>
    <scope>NUCLEOTIDE SEQUENCE [LARGE SCALE GENOMIC DNA]</scope>
    <source>
        <strain evidence="2 3">E3</strain>
    </source>
</reference>
<dbReference type="Proteomes" id="UP000247459">
    <property type="component" value="Unassembled WGS sequence"/>
</dbReference>
<evidence type="ECO:0000313" key="2">
    <source>
        <dbReference type="EMBL" id="PYY30188.1"/>
    </source>
</evidence>